<protein>
    <submittedName>
        <fullName evidence="1">Uncharacterized protein</fullName>
    </submittedName>
</protein>
<organism evidence="1 2">
    <name type="scientific">Loigolactobacillus binensis</name>
    <dbReference type="NCBI Taxonomy" id="2559922"/>
    <lineage>
        <taxon>Bacteria</taxon>
        <taxon>Bacillati</taxon>
        <taxon>Bacillota</taxon>
        <taxon>Bacilli</taxon>
        <taxon>Lactobacillales</taxon>
        <taxon>Lactobacillaceae</taxon>
        <taxon>Loigolactobacillus</taxon>
    </lineage>
</organism>
<dbReference type="RefSeq" id="WP_171001831.1">
    <property type="nucleotide sequence ID" value="NZ_BJDN01000005.1"/>
</dbReference>
<reference evidence="2" key="1">
    <citation type="journal article" date="2019" name="Int. J. Syst. Evol. Microbiol.">
        <title>The Global Catalogue of Microorganisms (GCM) 10K type strain sequencing project: providing services to taxonomists for standard genome sequencing and annotation.</title>
        <authorList>
            <consortium name="The Broad Institute Genomics Platform"/>
            <consortium name="The Broad Institute Genome Sequencing Center for Infectious Disease"/>
            <person name="Wu L."/>
            <person name="Ma J."/>
        </authorList>
    </citation>
    <scope>NUCLEOTIDE SEQUENCE [LARGE SCALE GENOMIC DNA]</scope>
    <source>
        <strain evidence="2">CCM 8925</strain>
    </source>
</reference>
<name>A0ABW3EBK4_9LACO</name>
<evidence type="ECO:0000313" key="1">
    <source>
        <dbReference type="EMBL" id="MFD0896859.1"/>
    </source>
</evidence>
<proteinExistence type="predicted"/>
<sequence length="50" mass="5222">MINVAATSAYVLVCMLVVGAAIAPKLMTKITKGHGATVLKFVMGIKTMLN</sequence>
<evidence type="ECO:0000313" key="2">
    <source>
        <dbReference type="Proteomes" id="UP001597104"/>
    </source>
</evidence>
<dbReference type="EMBL" id="JBHTIO010000017">
    <property type="protein sequence ID" value="MFD0896859.1"/>
    <property type="molecule type" value="Genomic_DNA"/>
</dbReference>
<dbReference type="Proteomes" id="UP001597104">
    <property type="component" value="Unassembled WGS sequence"/>
</dbReference>
<accession>A0ABW3EBK4</accession>
<comment type="caution">
    <text evidence="1">The sequence shown here is derived from an EMBL/GenBank/DDBJ whole genome shotgun (WGS) entry which is preliminary data.</text>
</comment>
<gene>
    <name evidence="1" type="ORF">ACFQZ7_03795</name>
</gene>
<keyword evidence="2" id="KW-1185">Reference proteome</keyword>